<organism evidence="1 2">
    <name type="scientific">Mucor flavus</name>
    <dbReference type="NCBI Taxonomy" id="439312"/>
    <lineage>
        <taxon>Eukaryota</taxon>
        <taxon>Fungi</taxon>
        <taxon>Fungi incertae sedis</taxon>
        <taxon>Mucoromycota</taxon>
        <taxon>Mucoromycotina</taxon>
        <taxon>Mucoromycetes</taxon>
        <taxon>Mucorales</taxon>
        <taxon>Mucorineae</taxon>
        <taxon>Mucoraceae</taxon>
        <taxon>Mucor</taxon>
    </lineage>
</organism>
<reference evidence="1 2" key="1">
    <citation type="submission" date="2024-04" db="EMBL/GenBank/DDBJ databases">
        <title>genome sequences of Mucor flavus KT1a and Helicostylum pulchrum KT1b strains isolated from the surface of a dry-aged beef.</title>
        <authorList>
            <person name="Toyotome T."/>
            <person name="Hosono M."/>
            <person name="Torimaru M."/>
            <person name="Fukuda K."/>
            <person name="Mikami N."/>
        </authorList>
    </citation>
    <scope>NUCLEOTIDE SEQUENCE [LARGE SCALE GENOMIC DNA]</scope>
    <source>
        <strain evidence="1 2">KT1a</strain>
    </source>
</reference>
<evidence type="ECO:0000313" key="1">
    <source>
        <dbReference type="EMBL" id="GAA5812430.1"/>
    </source>
</evidence>
<dbReference type="Proteomes" id="UP001473302">
    <property type="component" value="Unassembled WGS sequence"/>
</dbReference>
<keyword evidence="2" id="KW-1185">Reference proteome</keyword>
<accession>A0ABP9YZZ2</accession>
<protein>
    <submittedName>
        <fullName evidence="1">Uncharacterized protein</fullName>
    </submittedName>
</protein>
<sequence>MSISDLLEFATSFPSEAAEELRQELERRKKFEIQFAAKNKISQNCANIIMDSIHDWNKQTLTKKETKKVPLTYIREKFTSEEVLSSYKSLNEEEKHEYEKRSKSETGSICTEFDFDLGLNSVVDTMRTLALAGGYSSVFLYWQRNHSVPKINVRYSGPSSAEFSSELVRSKLFETYISSIKKDISYKKICPAHDTIKKNNNNKVAAHEKVLALFQRETGEVRKNIPWEKIKKDEGTIKVVGWPSEVPLAAPSQMHLGPVGLLLKAIDDGNVHFSCRG</sequence>
<name>A0ABP9YZZ2_9FUNG</name>
<evidence type="ECO:0000313" key="2">
    <source>
        <dbReference type="Proteomes" id="UP001473302"/>
    </source>
</evidence>
<comment type="caution">
    <text evidence="1">The sequence shown here is derived from an EMBL/GenBank/DDBJ whole genome shotgun (WGS) entry which is preliminary data.</text>
</comment>
<dbReference type="EMBL" id="BAABUK010000013">
    <property type="protein sequence ID" value="GAA5812430.1"/>
    <property type="molecule type" value="Genomic_DNA"/>
</dbReference>
<proteinExistence type="predicted"/>
<gene>
    <name evidence="1" type="ORF">MFLAVUS_005885</name>
</gene>